<comment type="catalytic activity">
    <reaction evidence="4">
        <text>a 2-demethylmenaquinol + S-adenosyl-L-methionine = a menaquinol + S-adenosyl-L-homocysteine + H(+)</text>
        <dbReference type="Rhea" id="RHEA:42640"/>
        <dbReference type="Rhea" id="RHEA-COMP:9539"/>
        <dbReference type="Rhea" id="RHEA-COMP:9563"/>
        <dbReference type="ChEBI" id="CHEBI:15378"/>
        <dbReference type="ChEBI" id="CHEBI:18151"/>
        <dbReference type="ChEBI" id="CHEBI:55437"/>
        <dbReference type="ChEBI" id="CHEBI:57856"/>
        <dbReference type="ChEBI" id="CHEBI:59789"/>
        <dbReference type="EC" id="2.1.1.163"/>
    </reaction>
</comment>
<evidence type="ECO:0000313" key="6">
    <source>
        <dbReference type="Proteomes" id="UP000293995"/>
    </source>
</evidence>
<feature type="binding site" evidence="4">
    <location>
        <begin position="114"/>
        <end position="115"/>
    </location>
    <ligand>
        <name>S-adenosyl-L-methionine</name>
        <dbReference type="ChEBI" id="CHEBI:59789"/>
    </ligand>
</feature>
<evidence type="ECO:0000256" key="3">
    <source>
        <dbReference type="ARBA" id="ARBA00022691"/>
    </source>
</evidence>
<dbReference type="NCBIfam" id="NF001244">
    <property type="entry name" value="PRK00216.1-5"/>
    <property type="match status" value="1"/>
</dbReference>
<keyword evidence="6" id="KW-1185">Reference proteome</keyword>
<keyword evidence="1 4" id="KW-0489">Methyltransferase</keyword>
<dbReference type="InterPro" id="IPR023576">
    <property type="entry name" value="UbiE/COQ5_MeTrFase_CS"/>
</dbReference>
<feature type="binding site" evidence="4">
    <location>
        <position position="71"/>
    </location>
    <ligand>
        <name>S-adenosyl-L-methionine</name>
        <dbReference type="ChEBI" id="CHEBI:59789"/>
    </ligand>
</feature>
<comment type="function">
    <text evidence="4">Methyltransferase required for the conversion of demethylmenaquinol (DMKH2) to menaquinol (MKH2).</text>
</comment>
<comment type="similarity">
    <text evidence="4">Belongs to the class I-like SAM-binding methyltransferase superfamily. MenG/UbiE family.</text>
</comment>
<keyword evidence="2 4" id="KW-0808">Transferase</keyword>
<dbReference type="PROSITE" id="PS51608">
    <property type="entry name" value="SAM_MT_UBIE"/>
    <property type="match status" value="1"/>
</dbReference>
<feature type="binding site" evidence="4">
    <location>
        <position position="89"/>
    </location>
    <ligand>
        <name>S-adenosyl-L-methionine</name>
        <dbReference type="ChEBI" id="CHEBI:59789"/>
    </ligand>
</feature>
<dbReference type="KEGG" id="mprt:ET475_10925"/>
<dbReference type="Proteomes" id="UP000293995">
    <property type="component" value="Chromosome"/>
</dbReference>
<dbReference type="Gene3D" id="3.40.50.150">
    <property type="entry name" value="Vaccinia Virus protein VP39"/>
    <property type="match status" value="1"/>
</dbReference>
<dbReference type="NCBIfam" id="TIGR01934">
    <property type="entry name" value="MenG_MenH_UbiE"/>
    <property type="match status" value="1"/>
</dbReference>
<dbReference type="HAMAP" id="MF_01813">
    <property type="entry name" value="MenG_UbiE_methyltr"/>
    <property type="match status" value="1"/>
</dbReference>
<sequence>MSTEPRSTEPNRADLGKDPARVSGMFDQVAGGYDRTNTVLSLGNDKLWRVATTRAVAPRRGQRILDLAAGTGASSVSLARSGAEVVAADFSQGMIAEGRRRHGGIPNLTFEQADATALPFDDDAFDVVTISFGLRNVVEPKKALAEMFRVTKPGGRLVVCEFSHPTSKAFAGLYGFYNNRVLPLAAKAVSTNAEAYDYLNESIRDWPDQPTLARWIRQAGWTDVAWRNLTFGIVALHRAVKPAADPA</sequence>
<organism evidence="5 6">
    <name type="scientific">Microbacterium protaetiae</name>
    <dbReference type="NCBI Taxonomy" id="2509458"/>
    <lineage>
        <taxon>Bacteria</taxon>
        <taxon>Bacillati</taxon>
        <taxon>Actinomycetota</taxon>
        <taxon>Actinomycetes</taxon>
        <taxon>Micrococcales</taxon>
        <taxon>Microbacteriaceae</taxon>
        <taxon>Microbacterium</taxon>
    </lineage>
</organism>
<dbReference type="InterPro" id="IPR004033">
    <property type="entry name" value="UbiE/COQ5_MeTrFase"/>
</dbReference>
<evidence type="ECO:0000256" key="4">
    <source>
        <dbReference type="HAMAP-Rule" id="MF_01813"/>
    </source>
</evidence>
<keyword evidence="3 4" id="KW-0949">S-adenosyl-L-methionine</keyword>
<dbReference type="PROSITE" id="PS01183">
    <property type="entry name" value="UBIE_1"/>
    <property type="match status" value="1"/>
</dbReference>
<comment type="pathway">
    <text evidence="4">Quinol/quinone metabolism; menaquinone biosynthesis; menaquinol from 1,4-dihydroxy-2-naphthoate: step 2/2.</text>
</comment>
<feature type="binding site" evidence="4">
    <location>
        <position position="131"/>
    </location>
    <ligand>
        <name>S-adenosyl-L-methionine</name>
        <dbReference type="ChEBI" id="CHEBI:59789"/>
    </ligand>
</feature>
<protein>
    <recommendedName>
        <fullName evidence="4">Demethylmenaquinone methyltransferase</fullName>
        <ecNumber evidence="4">2.1.1.163</ecNumber>
    </recommendedName>
</protein>
<dbReference type="GO" id="GO:0032259">
    <property type="term" value="P:methylation"/>
    <property type="evidence" value="ECO:0007669"/>
    <property type="project" value="UniProtKB-KW"/>
</dbReference>
<evidence type="ECO:0000256" key="1">
    <source>
        <dbReference type="ARBA" id="ARBA00022603"/>
    </source>
</evidence>
<accession>A0A4P6EH04</accession>
<dbReference type="CDD" id="cd02440">
    <property type="entry name" value="AdoMet_MTases"/>
    <property type="match status" value="1"/>
</dbReference>
<dbReference type="PANTHER" id="PTHR43591">
    <property type="entry name" value="METHYLTRANSFERASE"/>
    <property type="match status" value="1"/>
</dbReference>
<dbReference type="AlphaFoldDB" id="A0A4P6EH04"/>
<dbReference type="UniPathway" id="UPA00079">
    <property type="reaction ID" value="UER00169"/>
</dbReference>
<evidence type="ECO:0000313" key="5">
    <source>
        <dbReference type="EMBL" id="QAY60449.1"/>
    </source>
</evidence>
<dbReference type="Pfam" id="PF01209">
    <property type="entry name" value="Ubie_methyltran"/>
    <property type="match status" value="1"/>
</dbReference>
<dbReference type="EMBL" id="CP035494">
    <property type="protein sequence ID" value="QAY60449.1"/>
    <property type="molecule type" value="Genomic_DNA"/>
</dbReference>
<proteinExistence type="inferred from homology"/>
<dbReference type="OrthoDB" id="9808140at2"/>
<name>A0A4P6EH04_9MICO</name>
<dbReference type="NCBIfam" id="NF001241">
    <property type="entry name" value="PRK00216.1-2"/>
    <property type="match status" value="1"/>
</dbReference>
<gene>
    <name evidence="4" type="primary">menG</name>
    <name evidence="5" type="ORF">ET475_10925</name>
</gene>
<dbReference type="PROSITE" id="PS01184">
    <property type="entry name" value="UBIE_2"/>
    <property type="match status" value="1"/>
</dbReference>
<dbReference type="InterPro" id="IPR029063">
    <property type="entry name" value="SAM-dependent_MTases_sf"/>
</dbReference>
<dbReference type="SUPFAM" id="SSF53335">
    <property type="entry name" value="S-adenosyl-L-methionine-dependent methyltransferases"/>
    <property type="match status" value="1"/>
</dbReference>
<dbReference type="GO" id="GO:0009234">
    <property type="term" value="P:menaquinone biosynthetic process"/>
    <property type="evidence" value="ECO:0007669"/>
    <property type="project" value="UniProtKB-UniRule"/>
</dbReference>
<evidence type="ECO:0000256" key="2">
    <source>
        <dbReference type="ARBA" id="ARBA00022679"/>
    </source>
</evidence>
<dbReference type="EC" id="2.1.1.163" evidence="4"/>
<reference evidence="5 6" key="1">
    <citation type="submission" date="2019-01" db="EMBL/GenBank/DDBJ databases">
        <title>Genome sequencing of strain DFW100M-13.</title>
        <authorList>
            <person name="Heo J."/>
            <person name="Kim S.-J."/>
            <person name="Kim J.-S."/>
            <person name="Hong S.-B."/>
            <person name="Kwon S.-W."/>
        </authorList>
    </citation>
    <scope>NUCLEOTIDE SEQUENCE [LARGE SCALE GENOMIC DNA]</scope>
    <source>
        <strain evidence="5 6">DFW100M-13</strain>
    </source>
</reference>
<dbReference type="PANTHER" id="PTHR43591:SF24">
    <property type="entry name" value="2-METHOXY-6-POLYPRENYL-1,4-BENZOQUINOL METHYLASE, MITOCHONDRIAL"/>
    <property type="match status" value="1"/>
</dbReference>
<dbReference type="GO" id="GO:0043770">
    <property type="term" value="F:demethylmenaquinone methyltransferase activity"/>
    <property type="evidence" value="ECO:0007669"/>
    <property type="project" value="UniProtKB-UniRule"/>
</dbReference>
<keyword evidence="4" id="KW-0474">Menaquinone biosynthesis</keyword>